<dbReference type="EMBL" id="BAABKQ010000001">
    <property type="protein sequence ID" value="GAA4816708.1"/>
    <property type="molecule type" value="Genomic_DNA"/>
</dbReference>
<reference evidence="5" key="1">
    <citation type="journal article" date="2019" name="Int. J. Syst. Evol. Microbiol.">
        <title>The Global Catalogue of Microorganisms (GCM) 10K type strain sequencing project: providing services to taxonomists for standard genome sequencing and annotation.</title>
        <authorList>
            <consortium name="The Broad Institute Genomics Platform"/>
            <consortium name="The Broad Institute Genome Sequencing Center for Infectious Disease"/>
            <person name="Wu L."/>
            <person name="Ma J."/>
        </authorList>
    </citation>
    <scope>NUCLEOTIDE SEQUENCE [LARGE SCALE GENOMIC DNA]</scope>
    <source>
        <strain evidence="5">JCM 18542</strain>
    </source>
</reference>
<evidence type="ECO:0000259" key="3">
    <source>
        <dbReference type="Pfam" id="PF10756"/>
    </source>
</evidence>
<proteinExistence type="predicted"/>
<evidence type="ECO:0000256" key="1">
    <source>
        <dbReference type="SAM" id="MobiDB-lite"/>
    </source>
</evidence>
<accession>A0ABP9CW84</accession>
<sequence length="175" mass="19189">MSPSHDVPPDDNPASERPRAGADSVVFRIPGSGYFAVACLAAIILVPVLNWPAYTGWLLLVPLFLVWWVARMRTTVSPAGAEVRTTTGHRTVPWDRVRGVVFPHPRVFGISWARAYLRDGTVVRLSAVTWNDIPRVSEASGGRLPDPTVLRSQSPADEPGDDGRARGDRIEEDPE</sequence>
<evidence type="ECO:0000256" key="2">
    <source>
        <dbReference type="SAM" id="Phobius"/>
    </source>
</evidence>
<feature type="region of interest" description="Disordered" evidence="1">
    <location>
        <begin position="138"/>
        <end position="175"/>
    </location>
</feature>
<protein>
    <recommendedName>
        <fullName evidence="3">Low molecular weight protein antigen 6 PH domain-containing protein</fullName>
    </recommendedName>
</protein>
<keyword evidence="5" id="KW-1185">Reference proteome</keyword>
<dbReference type="Pfam" id="PF10756">
    <property type="entry name" value="bPH_6"/>
    <property type="match status" value="1"/>
</dbReference>
<comment type="caution">
    <text evidence="4">The sequence shown here is derived from an EMBL/GenBank/DDBJ whole genome shotgun (WGS) entry which is preliminary data.</text>
</comment>
<evidence type="ECO:0000313" key="4">
    <source>
        <dbReference type="EMBL" id="GAA4816708.1"/>
    </source>
</evidence>
<keyword evidence="2" id="KW-0812">Transmembrane</keyword>
<evidence type="ECO:0000313" key="5">
    <source>
        <dbReference type="Proteomes" id="UP001500839"/>
    </source>
</evidence>
<feature type="domain" description="Low molecular weight protein antigen 6 PH" evidence="3">
    <location>
        <begin position="71"/>
        <end position="146"/>
    </location>
</feature>
<feature type="transmembrane region" description="Helical" evidence="2">
    <location>
        <begin position="25"/>
        <end position="45"/>
    </location>
</feature>
<dbReference type="Proteomes" id="UP001500839">
    <property type="component" value="Unassembled WGS sequence"/>
</dbReference>
<gene>
    <name evidence="4" type="ORF">GCM10023353_23760</name>
</gene>
<feature type="transmembrane region" description="Helical" evidence="2">
    <location>
        <begin position="51"/>
        <end position="70"/>
    </location>
</feature>
<dbReference type="InterPro" id="IPR019692">
    <property type="entry name" value="CFP-6_PH"/>
</dbReference>
<keyword evidence="2" id="KW-1133">Transmembrane helix</keyword>
<name>A0ABP9CW84_9ACTN</name>
<keyword evidence="2" id="KW-0472">Membrane</keyword>
<organism evidence="4 5">
    <name type="scientific">Tomitella cavernea</name>
    <dbReference type="NCBI Taxonomy" id="1387982"/>
    <lineage>
        <taxon>Bacteria</taxon>
        <taxon>Bacillati</taxon>
        <taxon>Actinomycetota</taxon>
        <taxon>Actinomycetes</taxon>
        <taxon>Mycobacteriales</taxon>
        <taxon>Tomitella</taxon>
    </lineage>
</organism>